<comment type="caution">
    <text evidence="1">The sequence shown here is derived from an EMBL/GenBank/DDBJ whole genome shotgun (WGS) entry which is preliminary data.</text>
</comment>
<reference evidence="1 2" key="1">
    <citation type="submission" date="2020-08" db="EMBL/GenBank/DDBJ databases">
        <title>Genomic Encyclopedia of Type Strains, Phase III (KMG-III): the genomes of soil and plant-associated and newly described type strains.</title>
        <authorList>
            <person name="Whitman W."/>
        </authorList>
    </citation>
    <scope>NUCLEOTIDE SEQUENCE [LARGE SCALE GENOMIC DNA]</scope>
    <source>
        <strain evidence="1 2">CECT 4462</strain>
    </source>
</reference>
<dbReference type="EMBL" id="JACHXI010000026">
    <property type="protein sequence ID" value="MBB3105143.1"/>
    <property type="molecule type" value="Genomic_DNA"/>
</dbReference>
<dbReference type="AlphaFoldDB" id="A0A839TC17"/>
<evidence type="ECO:0000313" key="2">
    <source>
        <dbReference type="Proteomes" id="UP000549250"/>
    </source>
</evidence>
<gene>
    <name evidence="1" type="ORF">FHR87_003577</name>
</gene>
<proteinExistence type="predicted"/>
<protein>
    <submittedName>
        <fullName evidence="1">Uncharacterized protein</fullName>
    </submittedName>
</protein>
<organism evidence="1 2">
    <name type="scientific">Azomonas macrocytogenes</name>
    <name type="common">Azotobacter macrocytogenes</name>
    <dbReference type="NCBI Taxonomy" id="69962"/>
    <lineage>
        <taxon>Bacteria</taxon>
        <taxon>Pseudomonadati</taxon>
        <taxon>Pseudomonadota</taxon>
        <taxon>Gammaproteobacteria</taxon>
        <taxon>Pseudomonadales</taxon>
        <taxon>Pseudomonadaceae</taxon>
        <taxon>Azomonas</taxon>
    </lineage>
</organism>
<accession>A0A839TC17</accession>
<name>A0A839TC17_AZOMA</name>
<evidence type="ECO:0000313" key="1">
    <source>
        <dbReference type="EMBL" id="MBB3105143.1"/>
    </source>
</evidence>
<keyword evidence="2" id="KW-1185">Reference proteome</keyword>
<dbReference type="Proteomes" id="UP000549250">
    <property type="component" value="Unassembled WGS sequence"/>
</dbReference>
<sequence>MTDIVVRMLHQLPRPHQDSRHRGGIRGITRTMQAITRFKIDGGERLACLGVSRTCESPQVFSRAMA</sequence>